<keyword evidence="4" id="KW-1185">Reference proteome</keyword>
<dbReference type="Gene3D" id="3.40.50.720">
    <property type="entry name" value="NAD(P)-binding Rossmann-like Domain"/>
    <property type="match status" value="1"/>
</dbReference>
<accession>A0ABN3VDK7</accession>
<evidence type="ECO:0000259" key="2">
    <source>
        <dbReference type="Pfam" id="PF13460"/>
    </source>
</evidence>
<dbReference type="PANTHER" id="PTHR42748:SF3">
    <property type="entry name" value="BLL4366 PROTEIN"/>
    <property type="match status" value="1"/>
</dbReference>
<evidence type="ECO:0000313" key="3">
    <source>
        <dbReference type="EMBL" id="GAA2794935.1"/>
    </source>
</evidence>
<keyword evidence="1" id="KW-0521">NADP</keyword>
<organism evidence="3 4">
    <name type="scientific">Saccharopolyspora taberi</name>
    <dbReference type="NCBI Taxonomy" id="60895"/>
    <lineage>
        <taxon>Bacteria</taxon>
        <taxon>Bacillati</taxon>
        <taxon>Actinomycetota</taxon>
        <taxon>Actinomycetes</taxon>
        <taxon>Pseudonocardiales</taxon>
        <taxon>Pseudonocardiaceae</taxon>
        <taxon>Saccharopolyspora</taxon>
    </lineage>
</organism>
<reference evidence="3 4" key="1">
    <citation type="journal article" date="2019" name="Int. J. Syst. Evol. Microbiol.">
        <title>The Global Catalogue of Microorganisms (GCM) 10K type strain sequencing project: providing services to taxonomists for standard genome sequencing and annotation.</title>
        <authorList>
            <consortium name="The Broad Institute Genomics Platform"/>
            <consortium name="The Broad Institute Genome Sequencing Center for Infectious Disease"/>
            <person name="Wu L."/>
            <person name="Ma J."/>
        </authorList>
    </citation>
    <scope>NUCLEOTIDE SEQUENCE [LARGE SCALE GENOMIC DNA]</scope>
    <source>
        <strain evidence="3 4">JCM 9383</strain>
    </source>
</reference>
<dbReference type="PANTHER" id="PTHR42748">
    <property type="entry name" value="NITROGEN METABOLITE REPRESSION PROTEIN NMRA FAMILY MEMBER"/>
    <property type="match status" value="1"/>
</dbReference>
<evidence type="ECO:0000313" key="4">
    <source>
        <dbReference type="Proteomes" id="UP001500979"/>
    </source>
</evidence>
<dbReference type="Pfam" id="PF13460">
    <property type="entry name" value="NAD_binding_10"/>
    <property type="match status" value="1"/>
</dbReference>
<dbReference type="InterPro" id="IPR016040">
    <property type="entry name" value="NAD(P)-bd_dom"/>
</dbReference>
<protein>
    <submittedName>
        <fullName evidence="3">NAD(P)H-binding protein</fullName>
    </submittedName>
</protein>
<dbReference type="InterPro" id="IPR051164">
    <property type="entry name" value="NmrA-like_oxidored"/>
</dbReference>
<feature type="domain" description="NAD(P)-binding" evidence="2">
    <location>
        <begin position="8"/>
        <end position="194"/>
    </location>
</feature>
<dbReference type="SUPFAM" id="SSF51735">
    <property type="entry name" value="NAD(P)-binding Rossmann-fold domains"/>
    <property type="match status" value="1"/>
</dbReference>
<dbReference type="Proteomes" id="UP001500979">
    <property type="component" value="Unassembled WGS sequence"/>
</dbReference>
<dbReference type="EMBL" id="BAAAUX010000014">
    <property type="protein sequence ID" value="GAA2794935.1"/>
    <property type="molecule type" value="Genomic_DNA"/>
</dbReference>
<gene>
    <name evidence="3" type="ORF">GCM10010470_32370</name>
</gene>
<name>A0ABN3VDK7_9PSEU</name>
<evidence type="ECO:0000256" key="1">
    <source>
        <dbReference type="ARBA" id="ARBA00022857"/>
    </source>
</evidence>
<comment type="caution">
    <text evidence="3">The sequence shown here is derived from an EMBL/GenBank/DDBJ whole genome shotgun (WGS) entry which is preliminary data.</text>
</comment>
<proteinExistence type="predicted"/>
<sequence>MDTIAVTGGTGHLGRELVALLKTTYRVRVLTRKPRTDEDVDWVRGDLATGEGLEQLVSGAQVLLHAATMSPAAQRGYLLPSDFWHSPPDVDVDGTARLLEESAKAGVRHFAYISIVGVDQPVGPYLRLKHTAEELVSVADVPWSIMRATQFHWLLDRMLGKASRLPVLPLPTSLPTQPVDAGDFARYVVECLEEGPGGLRTDFGGPEVLTFAEVVRQWQRARGRSRRVVTVPAPRRLTRIATQITCPQGRRGSTTWSEWLRTHPAE</sequence>
<dbReference type="InterPro" id="IPR036291">
    <property type="entry name" value="NAD(P)-bd_dom_sf"/>
</dbReference>